<feature type="transmembrane region" description="Helical" evidence="1">
    <location>
        <begin position="149"/>
        <end position="177"/>
    </location>
</feature>
<dbReference type="GO" id="GO:0006874">
    <property type="term" value="P:intracellular calcium ion homeostasis"/>
    <property type="evidence" value="ECO:0007669"/>
    <property type="project" value="TreeGrafter"/>
</dbReference>
<dbReference type="PANTHER" id="PTHR31323:SF1">
    <property type="entry name" value="MECHANOSENSITIVE ION CHANNEL PROTEIN"/>
    <property type="match status" value="1"/>
</dbReference>
<organism evidence="3 4">
    <name type="scientific">Fistulifera solaris</name>
    <name type="common">Oleaginous diatom</name>
    <dbReference type="NCBI Taxonomy" id="1519565"/>
    <lineage>
        <taxon>Eukaryota</taxon>
        <taxon>Sar</taxon>
        <taxon>Stramenopiles</taxon>
        <taxon>Ochrophyta</taxon>
        <taxon>Bacillariophyta</taxon>
        <taxon>Bacillariophyceae</taxon>
        <taxon>Bacillariophycidae</taxon>
        <taxon>Naviculales</taxon>
        <taxon>Naviculaceae</taxon>
        <taxon>Fistulifera</taxon>
    </lineage>
</organism>
<name>A0A1Z5KTN6_FISSO</name>
<sequence>MDRVPVRTTSHPLEQRSSISVEETLADLIGKTYELNHEDFLLIGDGFRGNIHREDICTREPLAFAILYLGFLIALPVGIAVILFNTIDKSMDEDTEGPSASYIFLFIARQFVGLAVAIILQSLTKIAVRGIDTWLSKRKFSSFDLLPSLLPVVGSTLSLFITQAFGRPLILFFWSLFSKRWVSGPQPSAHHWLHGQDRLEIFNASNPSGNLVENELYLNILNVALFLSILIFVKRSVVRVYLYRQAFLSYGLKLIQVMKKTIMVRDLLKLSDFYNKSRRNHWYIQTMPTRHLKGEQIINVPYRIPVTPEGIKQAIQFVYKDFTVTDQRHEDSSMCTLWLFRRAMELMKVAPWLEPAEEVYSDAHGMQREPGGKDFVNFFETVAYLAVDHEGYLVESQVRELVSVFQPDRNGCIPERDFVRIIRVIYRERQSLREMIHWIAHTHRQFEQLINVVFYVAVVITIPFFLKFDHKDLLLPMGAIIATCTFVIGSACSDYTKGCLFILMRLPYSIGDFIQINPSENVPFSKENICRVTEITLFNTKAVGLSDNVEKSLSNGSHYGDQILNWSQHPPKFQIVLEFPGNTKDALLICKNFQMKVQEYIEAHPRAWHPKNVTSLYSRRVEDKDEYRFEIEHRCLWLELDHILECKEQLFNYCQNVDVADVRAPDSSSTFQIYVR</sequence>
<feature type="transmembrane region" description="Helical" evidence="1">
    <location>
        <begin position="449"/>
        <end position="468"/>
    </location>
</feature>
<dbReference type="AlphaFoldDB" id="A0A1Z5KTN6"/>
<keyword evidence="4" id="KW-1185">Reference proteome</keyword>
<protein>
    <recommendedName>
        <fullName evidence="2">EF-hand domain-containing protein</fullName>
    </recommendedName>
</protein>
<keyword evidence="1" id="KW-0472">Membrane</keyword>
<dbReference type="GO" id="GO:0005262">
    <property type="term" value="F:calcium channel activity"/>
    <property type="evidence" value="ECO:0007669"/>
    <property type="project" value="TreeGrafter"/>
</dbReference>
<feature type="transmembrane region" description="Helical" evidence="1">
    <location>
        <begin position="216"/>
        <end position="233"/>
    </location>
</feature>
<comment type="caution">
    <text evidence="3">The sequence shown here is derived from an EMBL/GenBank/DDBJ whole genome shotgun (WGS) entry which is preliminary data.</text>
</comment>
<evidence type="ECO:0000313" key="3">
    <source>
        <dbReference type="EMBL" id="GAX29502.1"/>
    </source>
</evidence>
<dbReference type="PANTHER" id="PTHR31323">
    <property type="entry name" value="MECHANOSENSITIVE ION CHANNEL PROTEIN MSY2"/>
    <property type="match status" value="1"/>
</dbReference>
<keyword evidence="1" id="KW-1133">Transmembrane helix</keyword>
<feature type="domain" description="EF-hand" evidence="2">
    <location>
        <begin position="393"/>
        <end position="428"/>
    </location>
</feature>
<gene>
    <name evidence="3" type="ORF">FisN_3Hu019</name>
</gene>
<dbReference type="GO" id="GO:0005509">
    <property type="term" value="F:calcium ion binding"/>
    <property type="evidence" value="ECO:0007669"/>
    <property type="project" value="InterPro"/>
</dbReference>
<dbReference type="InParanoid" id="A0A1Z5KTN6"/>
<dbReference type="EMBL" id="BDSP01000290">
    <property type="protein sequence ID" value="GAX29502.1"/>
    <property type="molecule type" value="Genomic_DNA"/>
</dbReference>
<dbReference type="Proteomes" id="UP000198406">
    <property type="component" value="Unassembled WGS sequence"/>
</dbReference>
<dbReference type="InterPro" id="IPR002048">
    <property type="entry name" value="EF_hand_dom"/>
</dbReference>
<evidence type="ECO:0000313" key="4">
    <source>
        <dbReference type="Proteomes" id="UP000198406"/>
    </source>
</evidence>
<proteinExistence type="predicted"/>
<accession>A0A1Z5KTN6</accession>
<feature type="transmembrane region" description="Helical" evidence="1">
    <location>
        <begin position="103"/>
        <end position="128"/>
    </location>
</feature>
<feature type="transmembrane region" description="Helical" evidence="1">
    <location>
        <begin position="474"/>
        <end position="495"/>
    </location>
</feature>
<reference evidence="3 4" key="1">
    <citation type="journal article" date="2015" name="Plant Cell">
        <title>Oil accumulation by the oleaginous diatom Fistulifera solaris as revealed by the genome and transcriptome.</title>
        <authorList>
            <person name="Tanaka T."/>
            <person name="Maeda Y."/>
            <person name="Veluchamy A."/>
            <person name="Tanaka M."/>
            <person name="Abida H."/>
            <person name="Marechal E."/>
            <person name="Bowler C."/>
            <person name="Muto M."/>
            <person name="Sunaga Y."/>
            <person name="Tanaka M."/>
            <person name="Yoshino T."/>
            <person name="Taniguchi T."/>
            <person name="Fukuda Y."/>
            <person name="Nemoto M."/>
            <person name="Matsumoto M."/>
            <person name="Wong P.S."/>
            <person name="Aburatani S."/>
            <person name="Fujibuchi W."/>
        </authorList>
    </citation>
    <scope>NUCLEOTIDE SEQUENCE [LARGE SCALE GENOMIC DNA]</scope>
    <source>
        <strain evidence="3 4">JPCC DA0580</strain>
    </source>
</reference>
<dbReference type="PROSITE" id="PS50222">
    <property type="entry name" value="EF_HAND_2"/>
    <property type="match status" value="1"/>
</dbReference>
<keyword evidence="1" id="KW-0812">Transmembrane</keyword>
<evidence type="ECO:0000259" key="2">
    <source>
        <dbReference type="PROSITE" id="PS50222"/>
    </source>
</evidence>
<feature type="transmembrane region" description="Helical" evidence="1">
    <location>
        <begin position="62"/>
        <end position="83"/>
    </location>
</feature>
<evidence type="ECO:0000256" key="1">
    <source>
        <dbReference type="SAM" id="Phobius"/>
    </source>
</evidence>